<keyword evidence="1" id="KW-1133">Transmembrane helix</keyword>
<evidence type="ECO:0000313" key="2">
    <source>
        <dbReference type="EMBL" id="BDI07143.1"/>
    </source>
</evidence>
<dbReference type="InterPro" id="IPR007401">
    <property type="entry name" value="DUF454"/>
</dbReference>
<proteinExistence type="predicted"/>
<dbReference type="Pfam" id="PF04304">
    <property type="entry name" value="DUF454"/>
    <property type="match status" value="1"/>
</dbReference>
<dbReference type="RefSeq" id="WP_251970363.1">
    <property type="nucleotide sequence ID" value="NZ_AP025730.1"/>
</dbReference>
<evidence type="ECO:0000313" key="3">
    <source>
        <dbReference type="Proteomes" id="UP001057498"/>
    </source>
</evidence>
<protein>
    <recommendedName>
        <fullName evidence="4">DUF454 domain-containing protein</fullName>
    </recommendedName>
</protein>
<dbReference type="Proteomes" id="UP001057498">
    <property type="component" value="Chromosome"/>
</dbReference>
<accession>A0ABN6PSS6</accession>
<evidence type="ECO:0008006" key="4">
    <source>
        <dbReference type="Google" id="ProtNLM"/>
    </source>
</evidence>
<dbReference type="PANTHER" id="PTHR35813:SF1">
    <property type="entry name" value="INNER MEMBRANE PROTEIN YBAN"/>
    <property type="match status" value="1"/>
</dbReference>
<keyword evidence="1" id="KW-0472">Membrane</keyword>
<dbReference type="PANTHER" id="PTHR35813">
    <property type="entry name" value="INNER MEMBRANE PROTEIN YBAN"/>
    <property type="match status" value="1"/>
</dbReference>
<keyword evidence="3" id="KW-1185">Reference proteome</keyword>
<name>A0ABN6PSS6_9BURK</name>
<feature type="transmembrane region" description="Helical" evidence="1">
    <location>
        <begin position="12"/>
        <end position="32"/>
    </location>
</feature>
<organism evidence="2 3">
    <name type="scientific">Sphaerotilus microaerophilus</name>
    <dbReference type="NCBI Taxonomy" id="2914710"/>
    <lineage>
        <taxon>Bacteria</taxon>
        <taxon>Pseudomonadati</taxon>
        <taxon>Pseudomonadota</taxon>
        <taxon>Betaproteobacteria</taxon>
        <taxon>Burkholderiales</taxon>
        <taxon>Sphaerotilaceae</taxon>
        <taxon>Sphaerotilus</taxon>
    </lineage>
</organism>
<evidence type="ECO:0000256" key="1">
    <source>
        <dbReference type="SAM" id="Phobius"/>
    </source>
</evidence>
<keyword evidence="1" id="KW-0812">Transmembrane</keyword>
<sequence>MRHPARWRRLPWLIAGLISLVLGIVGIFVPLLPTTPFVLLAAACFSRGSSRCERWLVSHPRFGPMVREWRAHHAVPLRAKQFAIGMMTFGSVSAWLSLPRLHWLPALCCTMVAIWMWRLPTSRTGLDAAPAASSAAEPRRIVD</sequence>
<gene>
    <name evidence="2" type="ORF">CATMQ487_41130</name>
</gene>
<dbReference type="EMBL" id="AP025730">
    <property type="protein sequence ID" value="BDI07143.1"/>
    <property type="molecule type" value="Genomic_DNA"/>
</dbReference>
<reference evidence="2" key="1">
    <citation type="submission" date="2022-04" db="EMBL/GenBank/DDBJ databases">
        <title>Whole genome sequence of Sphaerotilus sp. FB-5.</title>
        <authorList>
            <person name="Takeda M."/>
            <person name="Narihara S."/>
            <person name="Akimoto M."/>
            <person name="Akimoto R."/>
            <person name="Nishiyashiki S."/>
            <person name="Murakami T."/>
        </authorList>
    </citation>
    <scope>NUCLEOTIDE SEQUENCE</scope>
    <source>
        <strain evidence="2">FB-5</strain>
    </source>
</reference>